<organism evidence="1">
    <name type="scientific">marine metagenome</name>
    <dbReference type="NCBI Taxonomy" id="408172"/>
    <lineage>
        <taxon>unclassified sequences</taxon>
        <taxon>metagenomes</taxon>
        <taxon>ecological metagenomes</taxon>
    </lineage>
</organism>
<name>A0A382Y215_9ZZZZ</name>
<gene>
    <name evidence="1" type="ORF">METZ01_LOCUS430236</name>
</gene>
<sequence length="27" mass="3020">MNSIDASEIKLLKSSELFQARQTSLIP</sequence>
<proteinExistence type="predicted"/>
<dbReference type="AlphaFoldDB" id="A0A382Y215"/>
<accession>A0A382Y215</accession>
<reference evidence="1" key="1">
    <citation type="submission" date="2018-05" db="EMBL/GenBank/DDBJ databases">
        <authorList>
            <person name="Lanie J.A."/>
            <person name="Ng W.-L."/>
            <person name="Kazmierczak K.M."/>
            <person name="Andrzejewski T.M."/>
            <person name="Davidsen T.M."/>
            <person name="Wayne K.J."/>
            <person name="Tettelin H."/>
            <person name="Glass J.I."/>
            <person name="Rusch D."/>
            <person name="Podicherti R."/>
            <person name="Tsui H.-C.T."/>
            <person name="Winkler M.E."/>
        </authorList>
    </citation>
    <scope>NUCLEOTIDE SEQUENCE</scope>
</reference>
<protein>
    <submittedName>
        <fullName evidence="1">Uncharacterized protein</fullName>
    </submittedName>
</protein>
<evidence type="ECO:0000313" key="1">
    <source>
        <dbReference type="EMBL" id="SVD77382.1"/>
    </source>
</evidence>
<dbReference type="EMBL" id="UINC01172351">
    <property type="protein sequence ID" value="SVD77382.1"/>
    <property type="molecule type" value="Genomic_DNA"/>
</dbReference>